<dbReference type="Proteomes" id="UP001162483">
    <property type="component" value="Unassembled WGS sequence"/>
</dbReference>
<feature type="non-terminal residue" evidence="1">
    <location>
        <position position="77"/>
    </location>
</feature>
<reference evidence="1" key="1">
    <citation type="submission" date="2023-05" db="EMBL/GenBank/DDBJ databases">
        <authorList>
            <person name="Stuckert A."/>
        </authorList>
    </citation>
    <scope>NUCLEOTIDE SEQUENCE</scope>
</reference>
<evidence type="ECO:0000313" key="2">
    <source>
        <dbReference type="Proteomes" id="UP001162483"/>
    </source>
</evidence>
<name>A0ABN9GCI4_9NEOB</name>
<evidence type="ECO:0000313" key="1">
    <source>
        <dbReference type="EMBL" id="CAI9607120.1"/>
    </source>
</evidence>
<comment type="caution">
    <text evidence="1">The sequence shown here is derived from an EMBL/GenBank/DDBJ whole genome shotgun (WGS) entry which is preliminary data.</text>
</comment>
<protein>
    <recommendedName>
        <fullName evidence="3">Secreted protein</fullName>
    </recommendedName>
</protein>
<gene>
    <name evidence="1" type="ORF">SPARVUS_LOCUS13899911</name>
</gene>
<evidence type="ECO:0008006" key="3">
    <source>
        <dbReference type="Google" id="ProtNLM"/>
    </source>
</evidence>
<proteinExistence type="predicted"/>
<keyword evidence="2" id="KW-1185">Reference proteome</keyword>
<sequence length="77" mass="8844">MRCPWYLFHRLFGCGLSVSNDTGAPWSPIIRGPHELSVHPWPYPLYQHADNVTFPKIRSKENIVKEHSTNGKNSLTL</sequence>
<organism evidence="1 2">
    <name type="scientific">Staurois parvus</name>
    <dbReference type="NCBI Taxonomy" id="386267"/>
    <lineage>
        <taxon>Eukaryota</taxon>
        <taxon>Metazoa</taxon>
        <taxon>Chordata</taxon>
        <taxon>Craniata</taxon>
        <taxon>Vertebrata</taxon>
        <taxon>Euteleostomi</taxon>
        <taxon>Amphibia</taxon>
        <taxon>Batrachia</taxon>
        <taxon>Anura</taxon>
        <taxon>Neobatrachia</taxon>
        <taxon>Ranoidea</taxon>
        <taxon>Ranidae</taxon>
        <taxon>Staurois</taxon>
    </lineage>
</organism>
<dbReference type="EMBL" id="CATNWA010018396">
    <property type="protein sequence ID" value="CAI9607120.1"/>
    <property type="molecule type" value="Genomic_DNA"/>
</dbReference>
<accession>A0ABN9GCI4</accession>